<dbReference type="Proteomes" id="UP000198863">
    <property type="component" value="Unassembled WGS sequence"/>
</dbReference>
<dbReference type="GO" id="GO:0009228">
    <property type="term" value="P:thiamine biosynthetic process"/>
    <property type="evidence" value="ECO:0007669"/>
    <property type="project" value="InterPro"/>
</dbReference>
<evidence type="ECO:0000313" key="2">
    <source>
        <dbReference type="EMBL" id="SDG26803.1"/>
    </source>
</evidence>
<dbReference type="AlphaFoldDB" id="A0A1G7SUU5"/>
<dbReference type="RefSeq" id="WP_091062346.1">
    <property type="nucleotide sequence ID" value="NZ_FNCF01000003.1"/>
</dbReference>
<dbReference type="OrthoDB" id="5348911at2"/>
<dbReference type="PANTHER" id="PTHR31528">
    <property type="entry name" value="4-AMINO-5-HYDROXYMETHYL-2-METHYLPYRIMIDINE PHOSPHATE SYNTHASE THI11-RELATED"/>
    <property type="match status" value="1"/>
</dbReference>
<evidence type="ECO:0000259" key="1">
    <source>
        <dbReference type="Pfam" id="PF09084"/>
    </source>
</evidence>
<dbReference type="InterPro" id="IPR027939">
    <property type="entry name" value="NMT1/THI5"/>
</dbReference>
<dbReference type="Gene3D" id="3.40.190.10">
    <property type="entry name" value="Periplasmic binding protein-like II"/>
    <property type="match status" value="2"/>
</dbReference>
<dbReference type="InterPro" id="IPR015168">
    <property type="entry name" value="SsuA/THI5"/>
</dbReference>
<feature type="domain" description="SsuA/THI5-like" evidence="1">
    <location>
        <begin position="57"/>
        <end position="266"/>
    </location>
</feature>
<organism evidence="2 3">
    <name type="scientific">Klenkia brasiliensis</name>
    <dbReference type="NCBI Taxonomy" id="333142"/>
    <lineage>
        <taxon>Bacteria</taxon>
        <taxon>Bacillati</taxon>
        <taxon>Actinomycetota</taxon>
        <taxon>Actinomycetes</taxon>
        <taxon>Geodermatophilales</taxon>
        <taxon>Geodermatophilaceae</taxon>
        <taxon>Klenkia</taxon>
    </lineage>
</organism>
<protein>
    <submittedName>
        <fullName evidence="2">NMT1/THI5 like</fullName>
    </submittedName>
</protein>
<reference evidence="3" key="1">
    <citation type="submission" date="2016-10" db="EMBL/GenBank/DDBJ databases">
        <authorList>
            <person name="Varghese N."/>
            <person name="Submissions S."/>
        </authorList>
    </citation>
    <scope>NUCLEOTIDE SEQUENCE [LARGE SCALE GENOMIC DNA]</scope>
    <source>
        <strain evidence="3">DSM 44526</strain>
    </source>
</reference>
<proteinExistence type="predicted"/>
<dbReference type="EMBL" id="FNCF01000003">
    <property type="protein sequence ID" value="SDG26803.1"/>
    <property type="molecule type" value="Genomic_DNA"/>
</dbReference>
<keyword evidence="3" id="KW-1185">Reference proteome</keyword>
<dbReference type="PANTHER" id="PTHR31528:SF15">
    <property type="entry name" value="RIBOFLAVIN-BINDING PROTEIN RIBY"/>
    <property type="match status" value="1"/>
</dbReference>
<dbReference type="Pfam" id="PF09084">
    <property type="entry name" value="NMT1"/>
    <property type="match status" value="1"/>
</dbReference>
<accession>A0A1G7SUU5</accession>
<dbReference type="SUPFAM" id="SSF53850">
    <property type="entry name" value="Periplasmic binding protein-like II"/>
    <property type="match status" value="1"/>
</dbReference>
<gene>
    <name evidence="2" type="ORF">SAMN05660324_2178</name>
</gene>
<evidence type="ECO:0000313" key="3">
    <source>
        <dbReference type="Proteomes" id="UP000198863"/>
    </source>
</evidence>
<name>A0A1G7SUU5_9ACTN</name>
<sequence>MQHTTGAARSRTARGAWLAPTAVATLVLAGCGGSADATGADGATAVSLSFEWTCEGNWAIAYLGQDQGYFADQGIDLSFERGQGGSTTTPLVAQGEYDLAVLSAPPVVLGAGQGLPITVVGVAASQSPVAILADASITGPEDLEGRSVAVQTDQFEGAVWEAFVAATGIDASAVEVVPSDDAAQAQFIAGDIDAIVTFYPTPSTLGLLEGREGEETVLQMQDFVPTYGHTIVANDDFLDDHGDAVRGFTTAWAEATKYAEEHPDEALAALTDNCQELDADAAQFTLDAYLAAYSSSYAEENGYLSFDPAGLDETQSVLVDGGLMQETDLSGFSSQDYLPDPAVTP</sequence>